<evidence type="ECO:0000313" key="6">
    <source>
        <dbReference type="Proteomes" id="UP001154312"/>
    </source>
</evidence>
<dbReference type="InterPro" id="IPR012147">
    <property type="entry name" value="P_Ac_Bu_trans"/>
</dbReference>
<dbReference type="EMBL" id="JAKOAV010000024">
    <property type="protein sequence ID" value="MDF9409125.1"/>
    <property type="molecule type" value="Genomic_DNA"/>
</dbReference>
<dbReference type="SUPFAM" id="SSF53659">
    <property type="entry name" value="Isocitrate/Isopropylmalate dehydrogenase-like"/>
    <property type="match status" value="1"/>
</dbReference>
<sequence length="306" mass="32295">MKSFADIVGEAKKCPPKKVAIAVAQDGEVIEAARECQENGIANAVLVGDADEIARISSERGIDISDFEVIDEPDIDDAARKAVQMVHSGEADMVMKGAVNSPTVLKAVLDKNIGLRTGKVLSHVAVFESPGYNRLMLMTDAGMNIKPTFVQKVDMVKNAVFVAKSLRIETPKVAIISHMELVNPDMTSSVDAGMLCKMAERGQIKDCIIDGPLALDLALSKESARAKGVKSPVAGQADILVLDNIDAANVLYKALVFLGGAKITGLIVGASVPVILTSRADSSEAKLVSVAVGVLMANMANVKKKK</sequence>
<dbReference type="PIRSF" id="PIRSF000428">
    <property type="entry name" value="P_Ac_trans"/>
    <property type="match status" value="1"/>
</dbReference>
<keyword evidence="2 5" id="KW-0808">Transferase</keyword>
<gene>
    <name evidence="5" type="ORF">L7E55_12285</name>
</gene>
<evidence type="ECO:0000256" key="2">
    <source>
        <dbReference type="ARBA" id="ARBA00022679"/>
    </source>
</evidence>
<dbReference type="Gene3D" id="3.40.718.10">
    <property type="entry name" value="Isopropylmalate Dehydrogenase"/>
    <property type="match status" value="1"/>
</dbReference>
<organism evidence="5 6">
    <name type="scientific">Pelotomaculum isophthalicicum JI</name>
    <dbReference type="NCBI Taxonomy" id="947010"/>
    <lineage>
        <taxon>Bacteria</taxon>
        <taxon>Bacillati</taxon>
        <taxon>Bacillota</taxon>
        <taxon>Clostridia</taxon>
        <taxon>Eubacteriales</taxon>
        <taxon>Desulfotomaculaceae</taxon>
        <taxon>Pelotomaculum</taxon>
    </lineage>
</organism>
<evidence type="ECO:0000313" key="5">
    <source>
        <dbReference type="EMBL" id="MDF9409125.1"/>
    </source>
</evidence>
<keyword evidence="6" id="KW-1185">Reference proteome</keyword>
<protein>
    <submittedName>
        <fullName evidence="5">Phosphate butyryltransferase</fullName>
        <ecNumber evidence="5">2.3.1.19</ecNumber>
    </submittedName>
</protein>
<dbReference type="PANTHER" id="PTHR43356:SF2">
    <property type="entry name" value="PHOSPHATE ACETYLTRANSFERASE"/>
    <property type="match status" value="1"/>
</dbReference>
<dbReference type="Pfam" id="PF01515">
    <property type="entry name" value="PTA_PTB"/>
    <property type="match status" value="2"/>
</dbReference>
<evidence type="ECO:0000256" key="1">
    <source>
        <dbReference type="ARBA" id="ARBA00005656"/>
    </source>
</evidence>
<name>A0A9X4GZT4_9FIRM</name>
<dbReference type="EC" id="2.3.1.19" evidence="5"/>
<proteinExistence type="inferred from homology"/>
<evidence type="ECO:0000256" key="3">
    <source>
        <dbReference type="ARBA" id="ARBA00023315"/>
    </source>
</evidence>
<dbReference type="NCBIfam" id="NF006045">
    <property type="entry name" value="PRK08190.1"/>
    <property type="match status" value="1"/>
</dbReference>
<feature type="domain" description="Phosphate acetyl/butaryl transferase" evidence="4">
    <location>
        <begin position="4"/>
        <end position="72"/>
    </location>
</feature>
<dbReference type="InterPro" id="IPR002505">
    <property type="entry name" value="PTA_PTB"/>
</dbReference>
<reference evidence="5" key="1">
    <citation type="submission" date="2022-02" db="EMBL/GenBank/DDBJ databases">
        <authorList>
            <person name="Leng L."/>
        </authorList>
    </citation>
    <scope>NUCLEOTIDE SEQUENCE</scope>
    <source>
        <strain evidence="5">JI</strain>
    </source>
</reference>
<accession>A0A9X4GZT4</accession>
<keyword evidence="3 5" id="KW-0012">Acyltransferase</keyword>
<comment type="similarity">
    <text evidence="1">Belongs to the phosphate acetyltransferase and butyryltransferase family.</text>
</comment>
<dbReference type="GO" id="GO:0050182">
    <property type="term" value="F:phosphate butyryltransferase activity"/>
    <property type="evidence" value="ECO:0007669"/>
    <property type="project" value="UniProtKB-EC"/>
</dbReference>
<dbReference type="NCBIfam" id="NF004472">
    <property type="entry name" value="PRK05805.1"/>
    <property type="match status" value="1"/>
</dbReference>
<dbReference type="PANTHER" id="PTHR43356">
    <property type="entry name" value="PHOSPHATE ACETYLTRANSFERASE"/>
    <property type="match status" value="1"/>
</dbReference>
<dbReference type="RefSeq" id="WP_277444569.1">
    <property type="nucleotide sequence ID" value="NZ_JAKOAV010000024.1"/>
</dbReference>
<feature type="domain" description="Phosphate acetyl/butaryl transferase" evidence="4">
    <location>
        <begin position="75"/>
        <end position="292"/>
    </location>
</feature>
<evidence type="ECO:0000259" key="4">
    <source>
        <dbReference type="Pfam" id="PF01515"/>
    </source>
</evidence>
<dbReference type="Proteomes" id="UP001154312">
    <property type="component" value="Unassembled WGS sequence"/>
</dbReference>
<dbReference type="AlphaFoldDB" id="A0A9X4GZT4"/>
<comment type="caution">
    <text evidence="5">The sequence shown here is derived from an EMBL/GenBank/DDBJ whole genome shotgun (WGS) entry which is preliminary data.</text>
</comment>
<dbReference type="InterPro" id="IPR050500">
    <property type="entry name" value="Phos_Acetyltrans/Butyryltrans"/>
</dbReference>